<sequence>MPRPTTRPTSTVARWRAGLAAALTGALAVIGAVAGVAAPAAAKNAPLEVMAIVGCSTGDDGTGALRITPSADANYVWSVTGEEYSAGGTVAGSAFIDVEVALNGLAPGPYHAVVEEEGNGGVPDPHSFAEADFTVEACIPDLGVAITGATCSTGDDAVMTLELSGLVVGTEYRWWVAGFSGSLLADAATAQIPLSSGTPPGNYLAYAETVDDSPVYDWIAFAIEPCQPTVELAVTQCSVAGGTGTVDVSLAHLVHGVAYTVTGPDGSTQQATAQPSGVTTLTFPSIAAGTTATVSVTGTWTVDEPYEEPPYIGGGNFVPLDTVVLAGSADAALTPCPAPPSAPSKPAALAESGPGDVTGAATVALLLMAMGGSVVLSRRGVRRPE</sequence>
<dbReference type="RefSeq" id="WP_204391997.1">
    <property type="nucleotide sequence ID" value="NZ_JAFBBW010000001.1"/>
</dbReference>
<comment type="caution">
    <text evidence="1">The sequence shown here is derived from an EMBL/GenBank/DDBJ whole genome shotgun (WGS) entry which is preliminary data.</text>
</comment>
<keyword evidence="2" id="KW-1185">Reference proteome</keyword>
<dbReference type="Proteomes" id="UP001595960">
    <property type="component" value="Unassembled WGS sequence"/>
</dbReference>
<gene>
    <name evidence="1" type="ORF">ACFPER_08295</name>
</gene>
<name>A0ABV9R678_9MICO</name>
<evidence type="ECO:0000313" key="1">
    <source>
        <dbReference type="EMBL" id="MFC4828782.1"/>
    </source>
</evidence>
<evidence type="ECO:0008006" key="3">
    <source>
        <dbReference type="Google" id="ProtNLM"/>
    </source>
</evidence>
<protein>
    <recommendedName>
        <fullName evidence="3">LPXTG cell wall anchor domain-containing protein</fullName>
    </recommendedName>
</protein>
<accession>A0ABV9R678</accession>
<evidence type="ECO:0000313" key="2">
    <source>
        <dbReference type="Proteomes" id="UP001595960"/>
    </source>
</evidence>
<proteinExistence type="predicted"/>
<dbReference type="EMBL" id="JBHSJC010000001">
    <property type="protein sequence ID" value="MFC4828782.1"/>
    <property type="molecule type" value="Genomic_DNA"/>
</dbReference>
<reference evidence="2" key="1">
    <citation type="journal article" date="2019" name="Int. J. Syst. Evol. Microbiol.">
        <title>The Global Catalogue of Microorganisms (GCM) 10K type strain sequencing project: providing services to taxonomists for standard genome sequencing and annotation.</title>
        <authorList>
            <consortium name="The Broad Institute Genomics Platform"/>
            <consortium name="The Broad Institute Genome Sequencing Center for Infectious Disease"/>
            <person name="Wu L."/>
            <person name="Ma J."/>
        </authorList>
    </citation>
    <scope>NUCLEOTIDE SEQUENCE [LARGE SCALE GENOMIC DNA]</scope>
    <source>
        <strain evidence="2">CGMCC 1.12192</strain>
    </source>
</reference>
<organism evidence="1 2">
    <name type="scientific">Agromyces aurantiacus</name>
    <dbReference type="NCBI Taxonomy" id="165814"/>
    <lineage>
        <taxon>Bacteria</taxon>
        <taxon>Bacillati</taxon>
        <taxon>Actinomycetota</taxon>
        <taxon>Actinomycetes</taxon>
        <taxon>Micrococcales</taxon>
        <taxon>Microbacteriaceae</taxon>
        <taxon>Agromyces</taxon>
    </lineage>
</organism>